<sequence>MQRHLFILLFVVLGLLSCQTPQKPAFESSSQHPLDSSIINNPEIEAKIAPLRDSVEAIMNEVIGESKSDLFPDKPETPLSNFVADLLLDAAKKEIEATGKKPLPIITVINVRGLRTAIPEGKITVEDIFSLMPFENQLVLLKLSGLNVRKLFQHMGESGGDGLAGASFTFSEGEVKNAKTGGQAIENEEFYYVATSDYLASGGDHYTIFQQAVEEYEFPSKIRDLIISHIRALSKKGELIDPATNKRIKFN</sequence>
<dbReference type="InterPro" id="IPR006179">
    <property type="entry name" value="5_nucleotidase/apyrase"/>
</dbReference>
<dbReference type="SUPFAM" id="SSF55816">
    <property type="entry name" value="5'-nucleotidase (syn. UDP-sugar hydrolase), C-terminal domain"/>
    <property type="match status" value="1"/>
</dbReference>
<dbReference type="PRINTS" id="PR01607">
    <property type="entry name" value="APYRASEFAMLY"/>
</dbReference>
<name>A0A2U2B4X0_9BACT</name>
<feature type="domain" description="5'-Nucleotidase C-terminal" evidence="1">
    <location>
        <begin position="74"/>
        <end position="210"/>
    </location>
</feature>
<comment type="caution">
    <text evidence="2">The sequence shown here is derived from an EMBL/GenBank/DDBJ whole genome shotgun (WGS) entry which is preliminary data.</text>
</comment>
<evidence type="ECO:0000259" key="1">
    <source>
        <dbReference type="Pfam" id="PF02872"/>
    </source>
</evidence>
<dbReference type="EMBL" id="QEWP01000019">
    <property type="protein sequence ID" value="PWD98118.1"/>
    <property type="molecule type" value="Genomic_DNA"/>
</dbReference>
<dbReference type="AlphaFoldDB" id="A0A2U2B4X0"/>
<evidence type="ECO:0000313" key="2">
    <source>
        <dbReference type="EMBL" id="PWD98118.1"/>
    </source>
</evidence>
<dbReference type="Pfam" id="PF02872">
    <property type="entry name" value="5_nucleotid_C"/>
    <property type="match status" value="1"/>
</dbReference>
<accession>A0A2U2B4X0</accession>
<dbReference type="InterPro" id="IPR036907">
    <property type="entry name" value="5'-Nucleotdase_C_sf"/>
</dbReference>
<organism evidence="2 3">
    <name type="scientific">Marinilabilia rubra</name>
    <dbReference type="NCBI Taxonomy" id="2162893"/>
    <lineage>
        <taxon>Bacteria</taxon>
        <taxon>Pseudomonadati</taxon>
        <taxon>Bacteroidota</taxon>
        <taxon>Bacteroidia</taxon>
        <taxon>Marinilabiliales</taxon>
        <taxon>Marinilabiliaceae</taxon>
        <taxon>Marinilabilia</taxon>
    </lineage>
</organism>
<dbReference type="Gene3D" id="3.90.780.10">
    <property type="entry name" value="5'-Nucleotidase, C-terminal domain"/>
    <property type="match status" value="1"/>
</dbReference>
<reference evidence="2 3" key="1">
    <citation type="submission" date="2018-05" db="EMBL/GenBank/DDBJ databases">
        <title>Marinilabilia rubrum sp. nov., isolated from saltern sediment.</title>
        <authorList>
            <person name="Zhang R."/>
        </authorList>
    </citation>
    <scope>NUCLEOTIDE SEQUENCE [LARGE SCALE GENOMIC DNA]</scope>
    <source>
        <strain evidence="2 3">WTE16</strain>
    </source>
</reference>
<protein>
    <recommendedName>
        <fullName evidence="1">5'-Nucleotidase C-terminal domain-containing protein</fullName>
    </recommendedName>
</protein>
<gene>
    <name evidence="2" type="ORF">DDZ16_17405</name>
</gene>
<dbReference type="PANTHER" id="PTHR11575:SF24">
    <property type="entry name" value="5'-NUCLEOTIDASE"/>
    <property type="match status" value="1"/>
</dbReference>
<proteinExistence type="predicted"/>
<keyword evidence="3" id="KW-1185">Reference proteome</keyword>
<dbReference type="PROSITE" id="PS51257">
    <property type="entry name" value="PROKAR_LIPOPROTEIN"/>
    <property type="match status" value="1"/>
</dbReference>
<dbReference type="Proteomes" id="UP000244956">
    <property type="component" value="Unassembled WGS sequence"/>
</dbReference>
<dbReference type="OrthoDB" id="4762412at2"/>
<dbReference type="GO" id="GO:0030288">
    <property type="term" value="C:outer membrane-bounded periplasmic space"/>
    <property type="evidence" value="ECO:0007669"/>
    <property type="project" value="TreeGrafter"/>
</dbReference>
<dbReference type="InterPro" id="IPR008334">
    <property type="entry name" value="5'-Nucleotdase_C"/>
</dbReference>
<dbReference type="GO" id="GO:0009166">
    <property type="term" value="P:nucleotide catabolic process"/>
    <property type="evidence" value="ECO:0007669"/>
    <property type="project" value="InterPro"/>
</dbReference>
<dbReference type="RefSeq" id="WP_109265761.1">
    <property type="nucleotide sequence ID" value="NZ_QEWP01000019.1"/>
</dbReference>
<evidence type="ECO:0000313" key="3">
    <source>
        <dbReference type="Proteomes" id="UP000244956"/>
    </source>
</evidence>
<dbReference type="GO" id="GO:0016787">
    <property type="term" value="F:hydrolase activity"/>
    <property type="evidence" value="ECO:0007669"/>
    <property type="project" value="InterPro"/>
</dbReference>
<dbReference type="PANTHER" id="PTHR11575">
    <property type="entry name" value="5'-NUCLEOTIDASE-RELATED"/>
    <property type="match status" value="1"/>
</dbReference>